<evidence type="ECO:0000313" key="11">
    <source>
        <dbReference type="EMBL" id="VFK01479.1"/>
    </source>
</evidence>
<comment type="similarity">
    <text evidence="8">Belongs to the Pal lipoprotein family.</text>
</comment>
<evidence type="ECO:0000256" key="6">
    <source>
        <dbReference type="ARBA" id="ARBA00023288"/>
    </source>
</evidence>
<evidence type="ECO:0000256" key="2">
    <source>
        <dbReference type="ARBA" id="ARBA00022729"/>
    </source>
</evidence>
<dbReference type="EMBL" id="CAADFG010000229">
    <property type="protein sequence ID" value="VFK01479.1"/>
    <property type="molecule type" value="Genomic_DNA"/>
</dbReference>
<evidence type="ECO:0000256" key="5">
    <source>
        <dbReference type="ARBA" id="ARBA00023237"/>
    </source>
</evidence>
<feature type="chain" id="PRO_5033432576" description="Peptidoglycan-associated lipoprotein" evidence="9">
    <location>
        <begin position="20"/>
        <end position="172"/>
    </location>
</feature>
<keyword evidence="3 8" id="KW-0472">Membrane</keyword>
<dbReference type="EMBL" id="CAADFI010000236">
    <property type="protein sequence ID" value="VFK01525.1"/>
    <property type="molecule type" value="Genomic_DNA"/>
</dbReference>
<dbReference type="Gene3D" id="3.30.1330.60">
    <property type="entry name" value="OmpA-like domain"/>
    <property type="match status" value="1"/>
</dbReference>
<organism evidence="13">
    <name type="scientific">Candidatus Kentrum eta</name>
    <dbReference type="NCBI Taxonomy" id="2126337"/>
    <lineage>
        <taxon>Bacteria</taxon>
        <taxon>Pseudomonadati</taxon>
        <taxon>Pseudomonadota</taxon>
        <taxon>Gammaproteobacteria</taxon>
        <taxon>Candidatus Kentrum</taxon>
    </lineage>
</organism>
<feature type="domain" description="OmpA-like" evidence="10">
    <location>
        <begin position="57"/>
        <end position="172"/>
    </location>
</feature>
<dbReference type="EMBL" id="CAADFJ010000233">
    <property type="protein sequence ID" value="VFK05061.1"/>
    <property type="molecule type" value="Genomic_DNA"/>
</dbReference>
<dbReference type="InterPro" id="IPR006665">
    <property type="entry name" value="OmpA-like"/>
</dbReference>
<keyword evidence="1 8" id="KW-0132">Cell division</keyword>
<keyword evidence="6 8" id="KW-0449">Lipoprotein</keyword>
<evidence type="ECO:0000313" key="13">
    <source>
        <dbReference type="EMBL" id="VFK05061.1"/>
    </source>
</evidence>
<keyword evidence="4 8" id="KW-0564">Palmitate</keyword>
<proteinExistence type="inferred from homology"/>
<evidence type="ECO:0000256" key="1">
    <source>
        <dbReference type="ARBA" id="ARBA00022618"/>
    </source>
</evidence>
<dbReference type="CDD" id="cd07185">
    <property type="entry name" value="OmpA_C-like"/>
    <property type="match status" value="1"/>
</dbReference>
<comment type="subcellular location">
    <subcellularLocation>
        <location evidence="8">Cell outer membrane</location>
        <topology evidence="8">Lipid-anchor</topology>
    </subcellularLocation>
</comment>
<evidence type="ECO:0000256" key="7">
    <source>
        <dbReference type="ARBA" id="ARBA00023306"/>
    </source>
</evidence>
<dbReference type="PANTHER" id="PTHR30329">
    <property type="entry name" value="STATOR ELEMENT OF FLAGELLAR MOTOR COMPLEX"/>
    <property type="match status" value="1"/>
</dbReference>
<reference evidence="13" key="1">
    <citation type="submission" date="2019-02" db="EMBL/GenBank/DDBJ databases">
        <authorList>
            <person name="Gruber-Vodicka R. H."/>
            <person name="Seah K. B. B."/>
        </authorList>
    </citation>
    <scope>NUCLEOTIDE SEQUENCE</scope>
    <source>
        <strain evidence="13">BECK_SA2B12</strain>
        <strain evidence="11">BECK_SA2B15</strain>
        <strain evidence="12">BECK_SA2B20</strain>
    </source>
</reference>
<dbReference type="NCBIfam" id="TIGR02802">
    <property type="entry name" value="Pal_lipo"/>
    <property type="match status" value="1"/>
</dbReference>
<evidence type="ECO:0000256" key="4">
    <source>
        <dbReference type="ARBA" id="ARBA00023139"/>
    </source>
</evidence>
<keyword evidence="5 8" id="KW-0998">Cell outer membrane</keyword>
<dbReference type="GO" id="GO:0051301">
    <property type="term" value="P:cell division"/>
    <property type="evidence" value="ECO:0007669"/>
    <property type="project" value="UniProtKB-UniRule"/>
</dbReference>
<dbReference type="SUPFAM" id="SSF103088">
    <property type="entry name" value="OmpA-like"/>
    <property type="match status" value="1"/>
</dbReference>
<sequence length="172" mass="19074">MNRRIIQLVAIGFSSSALISCGSLSTQEDANSGMPPVEDRSDIDGIDSGNFTGSSLGDPSSLLSNRVVYFDFDQSDINPEYREIIEAHARYLTDNANVRVTLAGHCDERGTREYNLALGERRANTISRLMNMLGASDNQLETISYGEEQPAVLGHNESAWRENRRVEITYPK</sequence>
<feature type="signal peptide" evidence="9">
    <location>
        <begin position="1"/>
        <end position="19"/>
    </location>
</feature>
<keyword evidence="2 8" id="KW-0732">Signal</keyword>
<evidence type="ECO:0000256" key="8">
    <source>
        <dbReference type="HAMAP-Rule" id="MF_02204"/>
    </source>
</evidence>
<dbReference type="InterPro" id="IPR036737">
    <property type="entry name" value="OmpA-like_sf"/>
</dbReference>
<dbReference type="AlphaFoldDB" id="A0A450VJY9"/>
<keyword evidence="7 8" id="KW-0131">Cell cycle</keyword>
<name>A0A450VJY9_9GAMM</name>
<dbReference type="HAMAP" id="MF_02204">
    <property type="entry name" value="Pal"/>
    <property type="match status" value="1"/>
</dbReference>
<dbReference type="InterPro" id="IPR039001">
    <property type="entry name" value="Pal"/>
</dbReference>
<evidence type="ECO:0000256" key="9">
    <source>
        <dbReference type="SAM" id="SignalP"/>
    </source>
</evidence>
<comment type="function">
    <text evidence="8">Part of the Tol-Pal system, which plays a role in outer membrane invagination during cell division and is important for maintaining outer membrane integrity.</text>
</comment>
<dbReference type="PRINTS" id="PR01021">
    <property type="entry name" value="OMPADOMAIN"/>
</dbReference>
<protein>
    <recommendedName>
        <fullName evidence="8">Peptidoglycan-associated lipoprotein</fullName>
        <shortName evidence="8">PAL</shortName>
    </recommendedName>
</protein>
<dbReference type="InterPro" id="IPR050330">
    <property type="entry name" value="Bact_OuterMem_StrucFunc"/>
</dbReference>
<dbReference type="GO" id="GO:0009279">
    <property type="term" value="C:cell outer membrane"/>
    <property type="evidence" value="ECO:0007669"/>
    <property type="project" value="UniProtKB-SubCell"/>
</dbReference>
<dbReference type="PANTHER" id="PTHR30329:SF21">
    <property type="entry name" value="LIPOPROTEIN YIAD-RELATED"/>
    <property type="match status" value="1"/>
</dbReference>
<dbReference type="PROSITE" id="PS51123">
    <property type="entry name" value="OMPA_2"/>
    <property type="match status" value="1"/>
</dbReference>
<evidence type="ECO:0000259" key="10">
    <source>
        <dbReference type="PROSITE" id="PS51123"/>
    </source>
</evidence>
<gene>
    <name evidence="8" type="primary">pal</name>
    <name evidence="11" type="ORF">BECKH772A_GA0070896_102292</name>
    <name evidence="12" type="ORF">BECKH772B_GA0070898_102363</name>
    <name evidence="13" type="ORF">BECKH772C_GA0070978_102333</name>
</gene>
<evidence type="ECO:0000256" key="3">
    <source>
        <dbReference type="ARBA" id="ARBA00023136"/>
    </source>
</evidence>
<evidence type="ECO:0000313" key="12">
    <source>
        <dbReference type="EMBL" id="VFK01525.1"/>
    </source>
</evidence>
<accession>A0A450VJY9</accession>
<dbReference type="InterPro" id="IPR014169">
    <property type="entry name" value="Pal_lipo_C"/>
</dbReference>
<dbReference type="InterPro" id="IPR006664">
    <property type="entry name" value="OMP_bac"/>
</dbReference>
<dbReference type="Pfam" id="PF00691">
    <property type="entry name" value="OmpA"/>
    <property type="match status" value="1"/>
</dbReference>
<comment type="subunit">
    <text evidence="8">The Tol-Pal system is composed of five core proteins: the inner membrane proteins TolA, TolQ and TolR, the periplasmic protein TolB and the outer membrane protein Pal. They form a network linking the inner and outer membranes and the peptidoglycan layer.</text>
</comment>
<dbReference type="PROSITE" id="PS51257">
    <property type="entry name" value="PROKAR_LIPOPROTEIN"/>
    <property type="match status" value="1"/>
</dbReference>